<evidence type="ECO:0000259" key="2">
    <source>
        <dbReference type="PROSITE" id="PS50966"/>
    </source>
</evidence>
<evidence type="ECO:0000256" key="1">
    <source>
        <dbReference type="PROSITE-ProRule" id="PRU00325"/>
    </source>
</evidence>
<name>A0A397U016_9GLOM</name>
<accession>A0A397U016</accession>
<sequence>MERFYEWRLLGFAHNHAGHMKITKRFFCPSWENFDADSIKKLTNNDEYQISSEKTTLTYIVNSAIGTCSCPVGLTRAPCKHQGEVAAKYHIGAINFLPTMTVNDHLDTMDHSFYAALHAKSIVVEKINLLQDITANNTMLNRRGYVNEGPKLFIYRESINSLEIEESEHQVINLPEIEELEYQPKNLLEIEELEHQVNNSLETEKLNLLRIEESDHNSFINFLEEIKEDYENWDPQLCKALDKFSARYKAAKTQSTP</sequence>
<organism evidence="3 4">
    <name type="scientific">Gigaspora rosea</name>
    <dbReference type="NCBI Taxonomy" id="44941"/>
    <lineage>
        <taxon>Eukaryota</taxon>
        <taxon>Fungi</taxon>
        <taxon>Fungi incertae sedis</taxon>
        <taxon>Mucoromycota</taxon>
        <taxon>Glomeromycotina</taxon>
        <taxon>Glomeromycetes</taxon>
        <taxon>Diversisporales</taxon>
        <taxon>Gigasporaceae</taxon>
        <taxon>Gigaspora</taxon>
    </lineage>
</organism>
<dbReference type="AlphaFoldDB" id="A0A397U016"/>
<keyword evidence="1" id="KW-0862">Zinc</keyword>
<gene>
    <name evidence="3" type="ORF">C2G38_2224521</name>
</gene>
<proteinExistence type="predicted"/>
<evidence type="ECO:0000313" key="3">
    <source>
        <dbReference type="EMBL" id="RIB03615.1"/>
    </source>
</evidence>
<dbReference type="EMBL" id="QKWP01002360">
    <property type="protein sequence ID" value="RIB03615.1"/>
    <property type="molecule type" value="Genomic_DNA"/>
</dbReference>
<reference evidence="3 4" key="1">
    <citation type="submission" date="2018-06" db="EMBL/GenBank/DDBJ databases">
        <title>Comparative genomics reveals the genomic features of Rhizophagus irregularis, R. cerebriforme, R. diaphanum and Gigaspora rosea, and their symbiotic lifestyle signature.</title>
        <authorList>
            <person name="Morin E."/>
            <person name="San Clemente H."/>
            <person name="Chen E.C.H."/>
            <person name="De La Providencia I."/>
            <person name="Hainaut M."/>
            <person name="Kuo A."/>
            <person name="Kohler A."/>
            <person name="Murat C."/>
            <person name="Tang N."/>
            <person name="Roy S."/>
            <person name="Loubradou J."/>
            <person name="Henrissat B."/>
            <person name="Grigoriev I.V."/>
            <person name="Corradi N."/>
            <person name="Roux C."/>
            <person name="Martin F.M."/>
        </authorList>
    </citation>
    <scope>NUCLEOTIDE SEQUENCE [LARGE SCALE GENOMIC DNA]</scope>
    <source>
        <strain evidence="3 4">DAOM 194757</strain>
    </source>
</reference>
<feature type="domain" description="SWIM-type" evidence="2">
    <location>
        <begin position="59"/>
        <end position="90"/>
    </location>
</feature>
<dbReference type="STRING" id="44941.A0A397U016"/>
<dbReference type="Proteomes" id="UP000266673">
    <property type="component" value="Unassembled WGS sequence"/>
</dbReference>
<dbReference type="PANTHER" id="PTHR35385:SF2">
    <property type="entry name" value="PROTEIN B, PUTATIVE-RELATED"/>
    <property type="match status" value="1"/>
</dbReference>
<dbReference type="GO" id="GO:0008270">
    <property type="term" value="F:zinc ion binding"/>
    <property type="evidence" value="ECO:0007669"/>
    <property type="project" value="UniProtKB-KW"/>
</dbReference>
<keyword evidence="4" id="KW-1185">Reference proteome</keyword>
<evidence type="ECO:0000313" key="4">
    <source>
        <dbReference type="Proteomes" id="UP000266673"/>
    </source>
</evidence>
<keyword evidence="1" id="KW-0479">Metal-binding</keyword>
<protein>
    <recommendedName>
        <fullName evidence="2">SWIM-type domain-containing protein</fullName>
    </recommendedName>
</protein>
<comment type="caution">
    <text evidence="3">The sequence shown here is derived from an EMBL/GenBank/DDBJ whole genome shotgun (WGS) entry which is preliminary data.</text>
</comment>
<dbReference type="PROSITE" id="PS50966">
    <property type="entry name" value="ZF_SWIM"/>
    <property type="match status" value="1"/>
</dbReference>
<keyword evidence="1" id="KW-0863">Zinc-finger</keyword>
<dbReference type="PANTHER" id="PTHR35385">
    <property type="entry name" value="PROTEIN B, PUTATIVE-RELATED-RELATED"/>
    <property type="match status" value="1"/>
</dbReference>
<dbReference type="InterPro" id="IPR007527">
    <property type="entry name" value="Znf_SWIM"/>
</dbReference>